<reference evidence="9" key="1">
    <citation type="journal article" date="2013" name="Genome Announc.">
        <title>Whole-Genome Sequencing of Lactobacillus shenzhenensis Strain LY-73T.</title>
        <authorList>
            <person name="Lin Z."/>
            <person name="Liu Z."/>
            <person name="Yang R."/>
            <person name="Zou Y."/>
            <person name="Wan D."/>
            <person name="Chen J."/>
            <person name="Guo M."/>
            <person name="Zhao J."/>
            <person name="Fang C."/>
            <person name="Yang R."/>
            <person name="Liu F."/>
        </authorList>
    </citation>
    <scope>NUCLEOTIDE SEQUENCE [LARGE SCALE GENOMIC DNA]</scope>
    <source>
        <strain evidence="9">LY-73</strain>
    </source>
</reference>
<dbReference type="InterPro" id="IPR016286">
    <property type="entry name" value="FUC_metazoa-typ"/>
</dbReference>
<name>U4TV32_9LACO</name>
<dbReference type="Proteomes" id="UP000030647">
    <property type="component" value="Unassembled WGS sequence"/>
</dbReference>
<evidence type="ECO:0000313" key="9">
    <source>
        <dbReference type="Proteomes" id="UP000030647"/>
    </source>
</evidence>
<evidence type="ECO:0000313" key="8">
    <source>
        <dbReference type="EMBL" id="ERL65728.1"/>
    </source>
</evidence>
<keyword evidence="9" id="KW-1185">Reference proteome</keyword>
<dbReference type="GO" id="GO:0004560">
    <property type="term" value="F:alpha-L-fucosidase activity"/>
    <property type="evidence" value="ECO:0007669"/>
    <property type="project" value="InterPro"/>
</dbReference>
<dbReference type="PANTHER" id="PTHR10030">
    <property type="entry name" value="ALPHA-L-FUCOSIDASE"/>
    <property type="match status" value="1"/>
</dbReference>
<sequence>MHMTTSHLRGDIETGAGRPWQPADFAALPAAEYAAVRKRWAWFQDQKIGVLLHWGLYSTAGIVESWQLSDADGWARRPHAWRPNMTQLKHDYWHLAERFAPPAAAPQTWAPLLRQAGSRYAILTTKHHDGYTLYPTAASSFHAPTDLFGAFTAAMRAAGITPGAYYSKADWHHPDYWRPDGQPKRRSADYDPASDPVRWQRYVAFVRDQLKEITTRYGPLGMLWLDAGWVGDAREPLGFDQLMPTIQEKQPHMLIVDRTMGTRWEEYVTPERQIPALADRPALPWESGIPLADNWGYVPHDRYKDFSLLLRSILQVVTLGGNIVLGVGPKADGTLPAPAQRRLRQLGGWLAVNGAGIYGTRPLPPAVIQAAARQHLAITQDDTAYYLFCLRRTPPRQLDLAALHLPTTVGTVTRLGSTAPPLRTANQRLFLPGTLRQARYPGLRLTKIERS</sequence>
<dbReference type="SUPFAM" id="SSF51445">
    <property type="entry name" value="(Trans)glycosidases"/>
    <property type="match status" value="1"/>
</dbReference>
<organism evidence="8 9">
    <name type="scientific">Schleiferilactobacillus shenzhenensis LY-73</name>
    <dbReference type="NCBI Taxonomy" id="1231336"/>
    <lineage>
        <taxon>Bacteria</taxon>
        <taxon>Bacillati</taxon>
        <taxon>Bacillota</taxon>
        <taxon>Bacilli</taxon>
        <taxon>Lactobacillales</taxon>
        <taxon>Lactobacillaceae</taxon>
        <taxon>Schleiferilactobacillus</taxon>
    </lineage>
</organism>
<comment type="similarity">
    <text evidence="2">Belongs to the glycosyl hydrolase 29 family.</text>
</comment>
<accession>U4TV32</accession>
<dbReference type="GO" id="GO:0006004">
    <property type="term" value="P:fucose metabolic process"/>
    <property type="evidence" value="ECO:0007669"/>
    <property type="project" value="InterPro"/>
</dbReference>
<evidence type="ECO:0000256" key="3">
    <source>
        <dbReference type="ARBA" id="ARBA00012662"/>
    </source>
</evidence>
<evidence type="ECO:0000256" key="6">
    <source>
        <dbReference type="ARBA" id="ARBA00023295"/>
    </source>
</evidence>
<proteinExistence type="inferred from homology"/>
<feature type="domain" description="Glycoside hydrolase family 29 N-terminal" evidence="7">
    <location>
        <begin position="36"/>
        <end position="354"/>
    </location>
</feature>
<dbReference type="eggNOG" id="COG3669">
    <property type="taxonomic scope" value="Bacteria"/>
</dbReference>
<dbReference type="RefSeq" id="WP_022529080.1">
    <property type="nucleotide sequence ID" value="NZ_KI271585.1"/>
</dbReference>
<keyword evidence="5" id="KW-0378">Hydrolase</keyword>
<dbReference type="OrthoDB" id="107551at2"/>
<protein>
    <recommendedName>
        <fullName evidence="3">alpha-L-fucosidase</fullName>
        <ecNumber evidence="3">3.2.1.51</ecNumber>
    </recommendedName>
</protein>
<dbReference type="PRINTS" id="PR00741">
    <property type="entry name" value="GLHYDRLASE29"/>
</dbReference>
<dbReference type="SMART" id="SM00812">
    <property type="entry name" value="Alpha_L_fucos"/>
    <property type="match status" value="1"/>
</dbReference>
<evidence type="ECO:0000256" key="4">
    <source>
        <dbReference type="ARBA" id="ARBA00022729"/>
    </source>
</evidence>
<evidence type="ECO:0000256" key="1">
    <source>
        <dbReference type="ARBA" id="ARBA00004071"/>
    </source>
</evidence>
<keyword evidence="4" id="KW-0732">Signal</keyword>
<evidence type="ECO:0000259" key="7">
    <source>
        <dbReference type="Pfam" id="PF01120"/>
    </source>
</evidence>
<dbReference type="Gene3D" id="3.20.20.80">
    <property type="entry name" value="Glycosidases"/>
    <property type="match status" value="1"/>
</dbReference>
<gene>
    <name evidence="8" type="ORF">L248_2414</name>
</gene>
<dbReference type="EMBL" id="KI271585">
    <property type="protein sequence ID" value="ERL65728.1"/>
    <property type="molecule type" value="Genomic_DNA"/>
</dbReference>
<dbReference type="GO" id="GO:0005764">
    <property type="term" value="C:lysosome"/>
    <property type="evidence" value="ECO:0007669"/>
    <property type="project" value="TreeGrafter"/>
</dbReference>
<dbReference type="GO" id="GO:0016139">
    <property type="term" value="P:glycoside catabolic process"/>
    <property type="evidence" value="ECO:0007669"/>
    <property type="project" value="TreeGrafter"/>
</dbReference>
<evidence type="ECO:0000256" key="5">
    <source>
        <dbReference type="ARBA" id="ARBA00022801"/>
    </source>
</evidence>
<dbReference type="PIRSF" id="PIRSF001092">
    <property type="entry name" value="Alpha-L-fucosidase"/>
    <property type="match status" value="1"/>
</dbReference>
<dbReference type="InterPro" id="IPR017853">
    <property type="entry name" value="GH"/>
</dbReference>
<dbReference type="EC" id="3.2.1.51" evidence="3"/>
<dbReference type="Pfam" id="PF01120">
    <property type="entry name" value="Alpha_L_fucos"/>
    <property type="match status" value="1"/>
</dbReference>
<keyword evidence="6" id="KW-0326">Glycosidase</keyword>
<evidence type="ECO:0000256" key="2">
    <source>
        <dbReference type="ARBA" id="ARBA00007951"/>
    </source>
</evidence>
<comment type="function">
    <text evidence="1">Alpha-L-fucosidase is responsible for hydrolyzing the alpha-1,6-linked fucose joined to the reducing-end N-acetylglucosamine of the carbohydrate moieties of glycoproteins.</text>
</comment>
<dbReference type="STRING" id="1231336.L248_2414"/>
<dbReference type="InterPro" id="IPR057739">
    <property type="entry name" value="Glyco_hydro_29_N"/>
</dbReference>
<dbReference type="InterPro" id="IPR000933">
    <property type="entry name" value="Glyco_hydro_29"/>
</dbReference>
<dbReference type="AlphaFoldDB" id="U4TV32"/>
<dbReference type="PANTHER" id="PTHR10030:SF37">
    <property type="entry name" value="ALPHA-L-FUCOSIDASE-RELATED"/>
    <property type="match status" value="1"/>
</dbReference>
<dbReference type="HOGENOM" id="CLU_002934_0_3_9"/>